<name>A0A6M6JNB3_9PSEU</name>
<keyword evidence="1" id="KW-0732">Signal</keyword>
<feature type="chain" id="PRO_5027056881" description="DUF3153 domain-containing protein" evidence="1">
    <location>
        <begin position="24"/>
        <end position="184"/>
    </location>
</feature>
<evidence type="ECO:0000256" key="1">
    <source>
        <dbReference type="SAM" id="SignalP"/>
    </source>
</evidence>
<proteinExistence type="predicted"/>
<evidence type="ECO:0000313" key="3">
    <source>
        <dbReference type="Proteomes" id="UP000505377"/>
    </source>
</evidence>
<accession>A0A6M6JNB3</accession>
<keyword evidence="3" id="KW-1185">Reference proteome</keyword>
<reference evidence="2 3" key="1">
    <citation type="submission" date="2020-05" db="EMBL/GenBank/DDBJ databases">
        <authorList>
            <person name="Mo P."/>
        </authorList>
    </citation>
    <scope>NUCLEOTIDE SEQUENCE [LARGE SCALE GENOMIC DNA]</scope>
    <source>
        <strain evidence="2 3">Gen01</strain>
    </source>
</reference>
<sequence length="184" mass="19655">MYLLRIALTPVALLILISGCAGSAQRDLVQALAEVGCGGVPAVEYQRMASGVVLSVSVQECVGAQPRRTGELVGRDEAARAVGRAMWSTPTHRFDSVMVTVYRTAEDPDRTRPQSVVLERDQLAAVFGPRDPALDSPLPLDDDGGRAAWRYLPPLAAVGGIMLVAGMARALRAGRVLPVLIIRR</sequence>
<dbReference type="EMBL" id="CP053564">
    <property type="protein sequence ID" value="QJY47801.1"/>
    <property type="molecule type" value="Genomic_DNA"/>
</dbReference>
<evidence type="ECO:0000313" key="2">
    <source>
        <dbReference type="EMBL" id="QJY47801.1"/>
    </source>
</evidence>
<dbReference type="KEGG" id="pbro:HOP40_19925"/>
<dbReference type="RefSeq" id="WP_172160818.1">
    <property type="nucleotide sequence ID" value="NZ_CP053564.1"/>
</dbReference>
<gene>
    <name evidence="2" type="ORF">HOP40_19925</name>
</gene>
<dbReference type="AlphaFoldDB" id="A0A6M6JNB3"/>
<organism evidence="2 3">
    <name type="scientific">Pseudonocardia broussonetiae</name>
    <dbReference type="NCBI Taxonomy" id="2736640"/>
    <lineage>
        <taxon>Bacteria</taxon>
        <taxon>Bacillati</taxon>
        <taxon>Actinomycetota</taxon>
        <taxon>Actinomycetes</taxon>
        <taxon>Pseudonocardiales</taxon>
        <taxon>Pseudonocardiaceae</taxon>
        <taxon>Pseudonocardia</taxon>
    </lineage>
</organism>
<evidence type="ECO:0008006" key="4">
    <source>
        <dbReference type="Google" id="ProtNLM"/>
    </source>
</evidence>
<dbReference type="PROSITE" id="PS51257">
    <property type="entry name" value="PROKAR_LIPOPROTEIN"/>
    <property type="match status" value="1"/>
</dbReference>
<protein>
    <recommendedName>
        <fullName evidence="4">DUF3153 domain-containing protein</fullName>
    </recommendedName>
</protein>
<feature type="signal peptide" evidence="1">
    <location>
        <begin position="1"/>
        <end position="23"/>
    </location>
</feature>
<dbReference type="Proteomes" id="UP000505377">
    <property type="component" value="Chromosome"/>
</dbReference>